<feature type="non-terminal residue" evidence="1">
    <location>
        <position position="1"/>
    </location>
</feature>
<protein>
    <submittedName>
        <fullName evidence="1">Uncharacterized protein</fullName>
    </submittedName>
</protein>
<evidence type="ECO:0000313" key="1">
    <source>
        <dbReference type="EMBL" id="GAG86919.1"/>
    </source>
</evidence>
<dbReference type="EMBL" id="BART01014279">
    <property type="protein sequence ID" value="GAG86919.1"/>
    <property type="molecule type" value="Genomic_DNA"/>
</dbReference>
<gene>
    <name evidence="1" type="ORF">S01H4_28607</name>
</gene>
<organism evidence="1">
    <name type="scientific">marine sediment metagenome</name>
    <dbReference type="NCBI Taxonomy" id="412755"/>
    <lineage>
        <taxon>unclassified sequences</taxon>
        <taxon>metagenomes</taxon>
        <taxon>ecological metagenomes</taxon>
    </lineage>
</organism>
<dbReference type="AlphaFoldDB" id="X1AV98"/>
<comment type="caution">
    <text evidence="1">The sequence shown here is derived from an EMBL/GenBank/DDBJ whole genome shotgun (WGS) entry which is preliminary data.</text>
</comment>
<name>X1AV98_9ZZZZ</name>
<sequence>PAVGFYQIQKGAKGGDPALGETYYPKLVSILPA</sequence>
<reference evidence="1" key="1">
    <citation type="journal article" date="2014" name="Front. Microbiol.">
        <title>High frequency of phylogenetically diverse reductive dehalogenase-homologous genes in deep subseafloor sedimentary metagenomes.</title>
        <authorList>
            <person name="Kawai M."/>
            <person name="Futagami T."/>
            <person name="Toyoda A."/>
            <person name="Takaki Y."/>
            <person name="Nishi S."/>
            <person name="Hori S."/>
            <person name="Arai W."/>
            <person name="Tsubouchi T."/>
            <person name="Morono Y."/>
            <person name="Uchiyama I."/>
            <person name="Ito T."/>
            <person name="Fujiyama A."/>
            <person name="Inagaki F."/>
            <person name="Takami H."/>
        </authorList>
    </citation>
    <scope>NUCLEOTIDE SEQUENCE</scope>
    <source>
        <strain evidence="1">Expedition CK06-06</strain>
    </source>
</reference>
<accession>X1AV98</accession>
<proteinExistence type="predicted"/>